<keyword evidence="12" id="KW-1185">Reference proteome</keyword>
<dbReference type="Gene3D" id="3.30.1330.10">
    <property type="entry name" value="PurM-like, N-terminal domain"/>
    <property type="match status" value="1"/>
</dbReference>
<dbReference type="InterPro" id="IPR037123">
    <property type="entry name" value="PRibGlycinamide_synth_C_sf"/>
</dbReference>
<dbReference type="AlphaFoldDB" id="A0A8H7S5F5"/>
<keyword evidence="9" id="KW-1133">Transmembrane helix</keyword>
<dbReference type="GO" id="GO:0005829">
    <property type="term" value="C:cytosol"/>
    <property type="evidence" value="ECO:0007669"/>
    <property type="project" value="TreeGrafter"/>
</dbReference>
<feature type="domain" description="Phosphoribosylglycinamide synthetase C-domain" evidence="10">
    <location>
        <begin position="32"/>
        <end position="123"/>
    </location>
</feature>
<dbReference type="EMBL" id="JAEPRB010000083">
    <property type="protein sequence ID" value="KAG2222438.1"/>
    <property type="molecule type" value="Genomic_DNA"/>
</dbReference>
<dbReference type="GO" id="GO:0005524">
    <property type="term" value="F:ATP binding"/>
    <property type="evidence" value="ECO:0007669"/>
    <property type="project" value="UniProtKB-KW"/>
</dbReference>
<dbReference type="InterPro" id="IPR036921">
    <property type="entry name" value="PurM-like_N_sf"/>
</dbReference>
<dbReference type="SUPFAM" id="SSF55326">
    <property type="entry name" value="PurM N-terminal domain-like"/>
    <property type="match status" value="1"/>
</dbReference>
<keyword evidence="5" id="KW-0658">Purine biosynthesis</keyword>
<name>A0A8H7S5F5_9FUNG</name>
<evidence type="ECO:0000256" key="4">
    <source>
        <dbReference type="ARBA" id="ARBA00022741"/>
    </source>
</evidence>
<dbReference type="UniPathway" id="UPA00074">
    <property type="reaction ID" value="UER00129"/>
</dbReference>
<gene>
    <name evidence="11" type="ORF">INT45_009450</name>
</gene>
<comment type="caution">
    <text evidence="11">The sequence shown here is derived from an EMBL/GenBank/DDBJ whole genome shotgun (WGS) entry which is preliminary data.</text>
</comment>
<organism evidence="11 12">
    <name type="scientific">Circinella minor</name>
    <dbReference type="NCBI Taxonomy" id="1195481"/>
    <lineage>
        <taxon>Eukaryota</taxon>
        <taxon>Fungi</taxon>
        <taxon>Fungi incertae sedis</taxon>
        <taxon>Mucoromycota</taxon>
        <taxon>Mucoromycotina</taxon>
        <taxon>Mucoromycetes</taxon>
        <taxon>Mucorales</taxon>
        <taxon>Lichtheimiaceae</taxon>
        <taxon>Circinella</taxon>
    </lineage>
</organism>
<reference evidence="11 12" key="1">
    <citation type="submission" date="2020-12" db="EMBL/GenBank/DDBJ databases">
        <title>Metabolic potential, ecology and presence of endohyphal bacteria is reflected in genomic diversity of Mucoromycotina.</title>
        <authorList>
            <person name="Muszewska A."/>
            <person name="Okrasinska A."/>
            <person name="Steczkiewicz K."/>
            <person name="Drgas O."/>
            <person name="Orlowska M."/>
            <person name="Perlinska-Lenart U."/>
            <person name="Aleksandrzak-Piekarczyk T."/>
            <person name="Szatraj K."/>
            <person name="Zielenkiewicz U."/>
            <person name="Pilsyk S."/>
            <person name="Malc E."/>
            <person name="Mieczkowski P."/>
            <person name="Kruszewska J.S."/>
            <person name="Biernat P."/>
            <person name="Pawlowska J."/>
        </authorList>
    </citation>
    <scope>NUCLEOTIDE SEQUENCE [LARGE SCALE GENOMIC DNA]</scope>
    <source>
        <strain evidence="11 12">CBS 142.35</strain>
    </source>
</reference>
<dbReference type="SUPFAM" id="SSF51246">
    <property type="entry name" value="Rudiment single hybrid motif"/>
    <property type="match status" value="1"/>
</dbReference>
<dbReference type="InterPro" id="IPR004733">
    <property type="entry name" value="PurM_cligase"/>
</dbReference>
<dbReference type="Gene3D" id="3.90.600.10">
    <property type="entry name" value="Phosphoribosylglycinamide synthetase, C-terminal domain"/>
    <property type="match status" value="1"/>
</dbReference>
<keyword evidence="7" id="KW-0464">Manganese</keyword>
<dbReference type="SUPFAM" id="SSF103473">
    <property type="entry name" value="MFS general substrate transporter"/>
    <property type="match status" value="1"/>
</dbReference>
<dbReference type="InterPro" id="IPR011054">
    <property type="entry name" value="Rudment_hybrid_motif"/>
</dbReference>
<feature type="region of interest" description="Disordered" evidence="8">
    <location>
        <begin position="481"/>
        <end position="515"/>
    </location>
</feature>
<keyword evidence="3" id="KW-0436">Ligase</keyword>
<evidence type="ECO:0000259" key="10">
    <source>
        <dbReference type="SMART" id="SM01210"/>
    </source>
</evidence>
<dbReference type="Pfam" id="PF00586">
    <property type="entry name" value="AIRS"/>
    <property type="match status" value="1"/>
</dbReference>
<dbReference type="InterPro" id="IPR036676">
    <property type="entry name" value="PurM-like_C_sf"/>
</dbReference>
<dbReference type="InterPro" id="IPR010918">
    <property type="entry name" value="PurM-like_C_dom"/>
</dbReference>
<keyword evidence="4" id="KW-0547">Nucleotide-binding</keyword>
<feature type="transmembrane region" description="Helical" evidence="9">
    <location>
        <begin position="435"/>
        <end position="456"/>
    </location>
</feature>
<comment type="pathway">
    <text evidence="1">Purine metabolism; IMP biosynthesis via de novo pathway; 5-amino-1-(5-phospho-D-ribosyl)imidazole from N(2)-formyl-N(1)-(5-phospho-D-ribosyl)glycinamide: step 2/2.</text>
</comment>
<dbReference type="OrthoDB" id="2018833at2759"/>
<dbReference type="Pfam" id="PF02769">
    <property type="entry name" value="AIRS_C"/>
    <property type="match status" value="1"/>
</dbReference>
<keyword evidence="6" id="KW-0067">ATP-binding</keyword>
<keyword evidence="9" id="KW-0472">Membrane</keyword>
<evidence type="ECO:0000313" key="11">
    <source>
        <dbReference type="EMBL" id="KAG2222438.1"/>
    </source>
</evidence>
<dbReference type="SMART" id="SM01210">
    <property type="entry name" value="GARS_C"/>
    <property type="match status" value="1"/>
</dbReference>
<evidence type="ECO:0000256" key="6">
    <source>
        <dbReference type="ARBA" id="ARBA00022840"/>
    </source>
</evidence>
<dbReference type="InterPro" id="IPR016188">
    <property type="entry name" value="PurM-like_N"/>
</dbReference>
<evidence type="ECO:0000256" key="1">
    <source>
        <dbReference type="ARBA" id="ARBA00004686"/>
    </source>
</evidence>
<dbReference type="InterPro" id="IPR036259">
    <property type="entry name" value="MFS_trans_sf"/>
</dbReference>
<dbReference type="SUPFAM" id="SSF56042">
    <property type="entry name" value="PurM C-terminal domain-like"/>
    <property type="match status" value="1"/>
</dbReference>
<evidence type="ECO:0000256" key="5">
    <source>
        <dbReference type="ARBA" id="ARBA00022755"/>
    </source>
</evidence>
<dbReference type="Gene3D" id="3.90.650.10">
    <property type="entry name" value="PurM-like C-terminal domain"/>
    <property type="match status" value="1"/>
</dbReference>
<evidence type="ECO:0000256" key="9">
    <source>
        <dbReference type="SAM" id="Phobius"/>
    </source>
</evidence>
<evidence type="ECO:0000256" key="8">
    <source>
        <dbReference type="SAM" id="MobiDB-lite"/>
    </source>
</evidence>
<feature type="compositionally biased region" description="Polar residues" evidence="8">
    <location>
        <begin position="504"/>
        <end position="515"/>
    </location>
</feature>
<keyword evidence="9" id="KW-0812">Transmembrane</keyword>
<dbReference type="NCBIfam" id="TIGR00878">
    <property type="entry name" value="purM"/>
    <property type="match status" value="1"/>
</dbReference>
<dbReference type="PANTHER" id="PTHR10520">
    <property type="entry name" value="TRIFUNCTIONAL PURINE BIOSYNTHETIC PROTEIN ADENOSINE-3-RELATED"/>
    <property type="match status" value="1"/>
</dbReference>
<evidence type="ECO:0000256" key="3">
    <source>
        <dbReference type="ARBA" id="ARBA00022598"/>
    </source>
</evidence>
<dbReference type="GO" id="GO:0004641">
    <property type="term" value="F:phosphoribosylformylglycinamidine cyclo-ligase activity"/>
    <property type="evidence" value="ECO:0007669"/>
    <property type="project" value="UniProtKB-EC"/>
</dbReference>
<dbReference type="GO" id="GO:0006189">
    <property type="term" value="P:'de novo' IMP biosynthetic process"/>
    <property type="evidence" value="ECO:0007669"/>
    <property type="project" value="UniProtKB-UniPathway"/>
</dbReference>
<dbReference type="FunFam" id="3.90.600.10:FF:000001">
    <property type="entry name" value="Trifunctional purine biosynthetic protein adenosine-3"/>
    <property type="match status" value="1"/>
</dbReference>
<protein>
    <recommendedName>
        <fullName evidence="2">phosphoribosylformylglycinamidine cyclo-ligase</fullName>
        <ecNumber evidence="2">6.3.3.1</ecNumber>
    </recommendedName>
</protein>
<dbReference type="Pfam" id="PF02843">
    <property type="entry name" value="GARS_C"/>
    <property type="match status" value="1"/>
</dbReference>
<evidence type="ECO:0000256" key="2">
    <source>
        <dbReference type="ARBA" id="ARBA00013047"/>
    </source>
</evidence>
<accession>A0A8H7S5F5</accession>
<dbReference type="Proteomes" id="UP000646827">
    <property type="component" value="Unassembled WGS sequence"/>
</dbReference>
<dbReference type="GO" id="GO:0004637">
    <property type="term" value="F:phosphoribosylamine-glycine ligase activity"/>
    <property type="evidence" value="ECO:0007669"/>
    <property type="project" value="InterPro"/>
</dbReference>
<sequence>MVRFVDNVLGIINITCAEGCLDVVSITTKQEYGATVIIASGGYPGNYPKNKEITIKDILKDVLVFHAGTKLENGKLLTSGGRVLAAPATKSTLREAANKVYASVKSIEFKGIYYRNDIAHRAFKYADEQQKETGLSYVAACVDIDADNLLVKKIKPLVKSTHHGIGTKLKIAQTCGIHDTVGIDLVAMNVNDLTVQGAKFRLFLDYYACGKLKVDVTKDFVAGVAEGCLQADPALIGGETAEMPVLDELGDYDGAVFSVGAVERSKILPRADNPIKAGDVLLGLASSGVYLNGFSLVRTIIATQPGLSYQSPSPWKKGTTLGRDLLTPTRIYVKQLLPAIRKGLIKGMAHITGGGFLDNIPKGLGVIFTIGIVLAHLNELAFANFRGLMPGLAYQLGNLISAASSQIQATLGERYPLRNSDGSLQLRDGKPIPDYGLTQAIFMGCVVACLIITTLLGKEERNKDFMQNLYEDKNGQIIGLDDLNAQKKEQGQQDESFAPAISSEDINIQNTTEKK</sequence>
<dbReference type="GO" id="GO:0046084">
    <property type="term" value="P:adenine biosynthetic process"/>
    <property type="evidence" value="ECO:0007669"/>
    <property type="project" value="TreeGrafter"/>
</dbReference>
<dbReference type="PANTHER" id="PTHR10520:SF12">
    <property type="entry name" value="TRIFUNCTIONAL PURINE BIOSYNTHETIC PROTEIN ADENOSINE-3"/>
    <property type="match status" value="1"/>
</dbReference>
<proteinExistence type="predicted"/>
<dbReference type="InterPro" id="IPR020560">
    <property type="entry name" value="PRibGlycinamide_synth_C-dom"/>
</dbReference>
<evidence type="ECO:0000313" key="12">
    <source>
        <dbReference type="Proteomes" id="UP000646827"/>
    </source>
</evidence>
<evidence type="ECO:0000256" key="7">
    <source>
        <dbReference type="ARBA" id="ARBA00023211"/>
    </source>
</evidence>
<dbReference type="EC" id="6.3.3.1" evidence="2"/>
<dbReference type="CDD" id="cd02196">
    <property type="entry name" value="PurM"/>
    <property type="match status" value="1"/>
</dbReference>